<organism evidence="1 2">
    <name type="scientific">Gluconacetobacter dulcium</name>
    <dbReference type="NCBI Taxonomy" id="2729096"/>
    <lineage>
        <taxon>Bacteria</taxon>
        <taxon>Pseudomonadati</taxon>
        <taxon>Pseudomonadota</taxon>
        <taxon>Alphaproteobacteria</taxon>
        <taxon>Acetobacterales</taxon>
        <taxon>Acetobacteraceae</taxon>
        <taxon>Gluconacetobacter</taxon>
    </lineage>
</organism>
<accession>A0A7W4JZM4</accession>
<evidence type="ECO:0000313" key="2">
    <source>
        <dbReference type="Proteomes" id="UP000530320"/>
    </source>
</evidence>
<dbReference type="EMBL" id="JABEQP010000004">
    <property type="protein sequence ID" value="MBB2197654.1"/>
    <property type="molecule type" value="Genomic_DNA"/>
</dbReference>
<dbReference type="RefSeq" id="WP_183008980.1">
    <property type="nucleotide sequence ID" value="NZ_JABEQP010000004.1"/>
</dbReference>
<dbReference type="AlphaFoldDB" id="A0A7W4JZM4"/>
<reference evidence="1 2" key="1">
    <citation type="submission" date="2020-04" db="EMBL/GenBank/DDBJ databases">
        <title>Description of novel Gluconacetobacter.</title>
        <authorList>
            <person name="Sombolestani A."/>
        </authorList>
    </citation>
    <scope>NUCLEOTIDE SEQUENCE [LARGE SCALE GENOMIC DNA]</scope>
    <source>
        <strain evidence="1 2">LMG 22058</strain>
    </source>
</reference>
<sequence>MRIAVIYFGLVRGAEISATSIEQKLIEPNAAVGVSFTKIMATNLVERVWNPRSHEFNAILDHRDVFRFDCEHYVLNRQNDNSIMNELSCAKRHQDIFQNDWISIRNLLHQLSSLECGWNFCEKLRYEEFDAFLFLRPDLLYVDNFDIPLLVSRLKTPNTLLVPPWHCWGGLNDRFALAGPVAARRYALRLKHVAEFCRHYPLHSETFLAWALAEAKCCIGSLPIRALRVRADGRVENENFNNAFLNLPIEAVPFSFSTQRGLDAVLPKPILHGNKNDTF</sequence>
<dbReference type="Proteomes" id="UP000530320">
    <property type="component" value="Unassembled WGS sequence"/>
</dbReference>
<gene>
    <name evidence="1" type="ORF">HLH44_09315</name>
</gene>
<name>A0A7W4JZM4_9PROT</name>
<proteinExistence type="predicted"/>
<comment type="caution">
    <text evidence="1">The sequence shown here is derived from an EMBL/GenBank/DDBJ whole genome shotgun (WGS) entry which is preliminary data.</text>
</comment>
<protein>
    <submittedName>
        <fullName evidence="1">Uncharacterized protein</fullName>
    </submittedName>
</protein>
<evidence type="ECO:0000313" key="1">
    <source>
        <dbReference type="EMBL" id="MBB2197654.1"/>
    </source>
</evidence>